<dbReference type="PANTHER" id="PTHR36307:SF1">
    <property type="entry name" value="FLAGELLA BASAL BODY P-RING FORMATION PROTEIN FLGA"/>
    <property type="match status" value="1"/>
</dbReference>
<dbReference type="PANTHER" id="PTHR36307">
    <property type="entry name" value="FLAGELLA BASAL BODY P-RING FORMATION PROTEIN FLGA"/>
    <property type="match status" value="1"/>
</dbReference>
<evidence type="ECO:0000313" key="4">
    <source>
        <dbReference type="Proteomes" id="UP000249066"/>
    </source>
</evidence>
<accession>A0A2W5CCD2</accession>
<keyword evidence="1" id="KW-0732">Signal</keyword>
<dbReference type="InterPro" id="IPR017585">
    <property type="entry name" value="SAF_FlgA"/>
</dbReference>
<reference evidence="3 4" key="1">
    <citation type="submission" date="2017-08" db="EMBL/GenBank/DDBJ databases">
        <title>Infants hospitalized years apart are colonized by the same room-sourced microbial strains.</title>
        <authorList>
            <person name="Brooks B."/>
            <person name="Olm M.R."/>
            <person name="Firek B.A."/>
            <person name="Baker R."/>
            <person name="Thomas B.C."/>
            <person name="Morowitz M.J."/>
            <person name="Banfield J.F."/>
        </authorList>
    </citation>
    <scope>NUCLEOTIDE SEQUENCE [LARGE SCALE GENOMIC DNA]</scope>
    <source>
        <strain evidence="3">S2_018_000_R2_101</strain>
    </source>
</reference>
<dbReference type="AlphaFoldDB" id="A0A2W5CCD2"/>
<dbReference type="EMBL" id="QFNN01000002">
    <property type="protein sequence ID" value="PZO92018.1"/>
    <property type="molecule type" value="Genomic_DNA"/>
</dbReference>
<dbReference type="InterPro" id="IPR039246">
    <property type="entry name" value="Flagellar_FlgA"/>
</dbReference>
<dbReference type="GO" id="GO:0044780">
    <property type="term" value="P:bacterial-type flagellum assembly"/>
    <property type="evidence" value="ECO:0007669"/>
    <property type="project" value="InterPro"/>
</dbReference>
<evidence type="ECO:0000256" key="1">
    <source>
        <dbReference type="SAM" id="SignalP"/>
    </source>
</evidence>
<name>A0A2W5CCD2_9SPHN</name>
<feature type="signal peptide" evidence="1">
    <location>
        <begin position="1"/>
        <end position="16"/>
    </location>
</feature>
<evidence type="ECO:0000313" key="3">
    <source>
        <dbReference type="EMBL" id="PZO92018.1"/>
    </source>
</evidence>
<organism evidence="3 4">
    <name type="scientific">Sphingomonas sanxanigenens</name>
    <dbReference type="NCBI Taxonomy" id="397260"/>
    <lineage>
        <taxon>Bacteria</taxon>
        <taxon>Pseudomonadati</taxon>
        <taxon>Pseudomonadota</taxon>
        <taxon>Alphaproteobacteria</taxon>
        <taxon>Sphingomonadales</taxon>
        <taxon>Sphingomonadaceae</taxon>
        <taxon>Sphingomonas</taxon>
    </lineage>
</organism>
<protein>
    <recommendedName>
        <fullName evidence="2">Flagella basal body P-ring formation protein FlgA SAF domain-containing protein</fullName>
    </recommendedName>
</protein>
<dbReference type="Proteomes" id="UP000249066">
    <property type="component" value="Unassembled WGS sequence"/>
</dbReference>
<dbReference type="Gene3D" id="2.30.30.760">
    <property type="match status" value="1"/>
</dbReference>
<dbReference type="Pfam" id="PF13144">
    <property type="entry name" value="ChapFlgA"/>
    <property type="match status" value="1"/>
</dbReference>
<feature type="domain" description="Flagella basal body P-ring formation protein FlgA SAF" evidence="2">
    <location>
        <begin position="75"/>
        <end position="158"/>
    </location>
</feature>
<sequence>MIRFLLLASLAAPAMAATDLSALDRMAARFAGAPMGAEGGPVAPIDKRMRLQDCASQPLIGWRSERRDAIVISCPDAAGWRVFVPVKAAPLPVAAAPVKQDPVIRRGDPVTVSAENNGFSVTSDGVALGDAVAGARIAIKVDGAKNPVLAVATAPGQATLPGW</sequence>
<gene>
    <name evidence="3" type="ORF">DI623_00770</name>
</gene>
<evidence type="ECO:0000259" key="2">
    <source>
        <dbReference type="Pfam" id="PF13144"/>
    </source>
</evidence>
<feature type="chain" id="PRO_5015908042" description="Flagella basal body P-ring formation protein FlgA SAF domain-containing protein" evidence="1">
    <location>
        <begin position="17"/>
        <end position="163"/>
    </location>
</feature>
<comment type="caution">
    <text evidence="3">The sequence shown here is derived from an EMBL/GenBank/DDBJ whole genome shotgun (WGS) entry which is preliminary data.</text>
</comment>
<proteinExistence type="predicted"/>